<dbReference type="Proteomes" id="UP000799767">
    <property type="component" value="Unassembled WGS sequence"/>
</dbReference>
<feature type="compositionally biased region" description="Basic and acidic residues" evidence="1">
    <location>
        <begin position="467"/>
        <end position="489"/>
    </location>
</feature>
<accession>A0A6A6PUR7</accession>
<feature type="compositionally biased region" description="Polar residues" evidence="1">
    <location>
        <begin position="217"/>
        <end position="238"/>
    </location>
</feature>
<proteinExistence type="predicted"/>
<feature type="region of interest" description="Disordered" evidence="1">
    <location>
        <begin position="128"/>
        <end position="304"/>
    </location>
</feature>
<feature type="compositionally biased region" description="Acidic residues" evidence="1">
    <location>
        <begin position="601"/>
        <end position="616"/>
    </location>
</feature>
<feature type="region of interest" description="Disordered" evidence="1">
    <location>
        <begin position="728"/>
        <end position="747"/>
    </location>
</feature>
<dbReference type="EMBL" id="MU001635">
    <property type="protein sequence ID" value="KAF2483454.1"/>
    <property type="molecule type" value="Genomic_DNA"/>
</dbReference>
<sequence length="765" mass="84464">MRLRLRIERNTLPPTQALWPIQNPKATIAQLLQTINETFPLEADTWGLEDYSVSVGGYECLHYHEIRAVCRDEDEVVIQPLGWGDLKARRVTGRMQIAGDGRHLVDGVPYGRPAIRAPVRPEVVIPPRKKRKLGNEEEEGEEPEEERLLLTERGEELEEEEHEDDEEDDEDFEESSSEEEEVSAEEENDNTDEETSISEDDSSDTSDSDSEDAESWNGISNSEPPTSLKPTLREQATTAPGELETPPQGAKRKRSSNDDPALNAKPAHAIGDSEPTGLPHEGKATTKSRNARRRDAKRLKYLKEQTGFPAGATIADMKQWAPKGSFGAGTTTANATAEDSSMPDVTSTGAEEASSDSAPSVEGIAAREEPVADLSKAGGHKKRKMNNALEAGSKFEDSDFENRRQKLLSAIQSGGVDVSDTSIKPISDASIELSPTPPAAAPRARLNLASSQRLVFGSLGVRVPKTQQERDALQKKLADRPKRNAKLEQIDSPQTNDESIAAPAPAAPDDTDSEAWRARIHLTAVECCDEGVTLSTPPFPFHQRWDPQQKRKGKNSKAKSATYMADSSSVGKKRKRGQADQQQEYFETYDKYNKDGNGDALDYDGEEGHEDEEYWEDGALLNGDDDDAGDEEESDDGFPELPSDIDSLPLLEADQAKVDDFITFAELACDESTEWQPKTAIRTARILSVPANDGDQSGEFTLLLSKRDRLPKVFDDEGNRVYSKFEMPGMDEEEEEGNAEQEGTRRVEWQELGPVKLISRRGAGW</sequence>
<feature type="compositionally biased region" description="Basic and acidic residues" evidence="1">
    <location>
        <begin position="588"/>
        <end position="597"/>
    </location>
</feature>
<dbReference type="RefSeq" id="XP_033590024.1">
    <property type="nucleotide sequence ID" value="XM_033736038.1"/>
</dbReference>
<feature type="compositionally biased region" description="Acidic residues" evidence="1">
    <location>
        <begin position="155"/>
        <end position="214"/>
    </location>
</feature>
<evidence type="ECO:0000256" key="1">
    <source>
        <dbReference type="SAM" id="MobiDB-lite"/>
    </source>
</evidence>
<protein>
    <recommendedName>
        <fullName evidence="2">DUF7357 domain-containing protein</fullName>
    </recommendedName>
</protein>
<evidence type="ECO:0000259" key="2">
    <source>
        <dbReference type="Pfam" id="PF24054"/>
    </source>
</evidence>
<evidence type="ECO:0000313" key="3">
    <source>
        <dbReference type="EMBL" id="KAF2483454.1"/>
    </source>
</evidence>
<feature type="region of interest" description="Disordered" evidence="1">
    <location>
        <begin position="322"/>
        <end position="385"/>
    </location>
</feature>
<dbReference type="Pfam" id="PF24054">
    <property type="entry name" value="DUF7357"/>
    <property type="match status" value="1"/>
</dbReference>
<feature type="compositionally biased region" description="Acidic residues" evidence="1">
    <location>
        <begin position="623"/>
        <end position="638"/>
    </location>
</feature>
<feature type="compositionally biased region" description="Low complexity" evidence="1">
    <location>
        <begin position="328"/>
        <end position="337"/>
    </location>
</feature>
<gene>
    <name evidence="3" type="ORF">BDY17DRAFT_316838</name>
</gene>
<feature type="region of interest" description="Disordered" evidence="1">
    <location>
        <begin position="531"/>
        <end position="645"/>
    </location>
</feature>
<dbReference type="OrthoDB" id="5368821at2759"/>
<feature type="region of interest" description="Disordered" evidence="1">
    <location>
        <begin position="464"/>
        <end position="515"/>
    </location>
</feature>
<feature type="compositionally biased region" description="Acidic residues" evidence="1">
    <location>
        <begin position="729"/>
        <end position="739"/>
    </location>
</feature>
<feature type="compositionally biased region" description="Basic residues" evidence="1">
    <location>
        <begin position="289"/>
        <end position="300"/>
    </location>
</feature>
<feature type="compositionally biased region" description="Acidic residues" evidence="1">
    <location>
        <begin position="136"/>
        <end position="145"/>
    </location>
</feature>
<dbReference type="AlphaFoldDB" id="A0A6A6PUR7"/>
<dbReference type="GeneID" id="54477040"/>
<name>A0A6A6PUR7_9PEZI</name>
<organism evidence="3 4">
    <name type="scientific">Neohortaea acidophila</name>
    <dbReference type="NCBI Taxonomy" id="245834"/>
    <lineage>
        <taxon>Eukaryota</taxon>
        <taxon>Fungi</taxon>
        <taxon>Dikarya</taxon>
        <taxon>Ascomycota</taxon>
        <taxon>Pezizomycotina</taxon>
        <taxon>Dothideomycetes</taxon>
        <taxon>Dothideomycetidae</taxon>
        <taxon>Mycosphaerellales</taxon>
        <taxon>Teratosphaeriaceae</taxon>
        <taxon>Neohortaea</taxon>
    </lineage>
</organism>
<keyword evidence="4" id="KW-1185">Reference proteome</keyword>
<feature type="domain" description="DUF7357" evidence="2">
    <location>
        <begin position="1"/>
        <end position="128"/>
    </location>
</feature>
<reference evidence="3" key="1">
    <citation type="journal article" date="2020" name="Stud. Mycol.">
        <title>101 Dothideomycetes genomes: a test case for predicting lifestyles and emergence of pathogens.</title>
        <authorList>
            <person name="Haridas S."/>
            <person name="Albert R."/>
            <person name="Binder M."/>
            <person name="Bloem J."/>
            <person name="Labutti K."/>
            <person name="Salamov A."/>
            <person name="Andreopoulos B."/>
            <person name="Baker S."/>
            <person name="Barry K."/>
            <person name="Bills G."/>
            <person name="Bluhm B."/>
            <person name="Cannon C."/>
            <person name="Castanera R."/>
            <person name="Culley D."/>
            <person name="Daum C."/>
            <person name="Ezra D."/>
            <person name="Gonzalez J."/>
            <person name="Henrissat B."/>
            <person name="Kuo A."/>
            <person name="Liang C."/>
            <person name="Lipzen A."/>
            <person name="Lutzoni F."/>
            <person name="Magnuson J."/>
            <person name="Mondo S."/>
            <person name="Nolan M."/>
            <person name="Ohm R."/>
            <person name="Pangilinan J."/>
            <person name="Park H.-J."/>
            <person name="Ramirez L."/>
            <person name="Alfaro M."/>
            <person name="Sun H."/>
            <person name="Tritt A."/>
            <person name="Yoshinaga Y."/>
            <person name="Zwiers L.-H."/>
            <person name="Turgeon B."/>
            <person name="Goodwin S."/>
            <person name="Spatafora J."/>
            <person name="Crous P."/>
            <person name="Grigoriev I."/>
        </authorList>
    </citation>
    <scope>NUCLEOTIDE SEQUENCE</scope>
    <source>
        <strain evidence="3">CBS 113389</strain>
    </source>
</reference>
<evidence type="ECO:0000313" key="4">
    <source>
        <dbReference type="Proteomes" id="UP000799767"/>
    </source>
</evidence>
<dbReference type="InterPro" id="IPR055781">
    <property type="entry name" value="DUF7357"/>
</dbReference>